<dbReference type="RefSeq" id="WP_165095892.1">
    <property type="nucleotide sequence ID" value="NZ_JAAKGU010000002.1"/>
</dbReference>
<dbReference type="Gene3D" id="3.20.20.70">
    <property type="entry name" value="Aldolase class I"/>
    <property type="match status" value="1"/>
</dbReference>
<reference evidence="1 2" key="1">
    <citation type="submission" date="2020-02" db="EMBL/GenBank/DDBJ databases">
        <authorList>
            <person name="Gao J."/>
            <person name="Sun J."/>
        </authorList>
    </citation>
    <scope>NUCLEOTIDE SEQUENCE [LARGE SCALE GENOMIC DNA]</scope>
    <source>
        <strain evidence="1 2">7124</strain>
    </source>
</reference>
<keyword evidence="2" id="KW-1185">Reference proteome</keyword>
<sequence length="58" mass="6269">MICPKEFTEAGAAAFGIGSELVNKSVVDSGSYDQLTKRAEDFIEAVRRVRHGKAIDAI</sequence>
<dbReference type="Proteomes" id="UP000480151">
    <property type="component" value="Unassembled WGS sequence"/>
</dbReference>
<dbReference type="EMBL" id="JAAKGU010000002">
    <property type="protein sequence ID" value="NGM82068.1"/>
    <property type="molecule type" value="Genomic_DNA"/>
</dbReference>
<evidence type="ECO:0000313" key="1">
    <source>
        <dbReference type="EMBL" id="NGM82068.1"/>
    </source>
</evidence>
<evidence type="ECO:0000313" key="2">
    <source>
        <dbReference type="Proteomes" id="UP000480151"/>
    </source>
</evidence>
<comment type="caution">
    <text evidence="1">The sequence shown here is derived from an EMBL/GenBank/DDBJ whole genome shotgun (WGS) entry which is preliminary data.</text>
</comment>
<proteinExistence type="predicted"/>
<dbReference type="AlphaFoldDB" id="A0A6M1PI55"/>
<accession>A0A6M1PI55</accession>
<name>A0A6M1PI55_9BACL</name>
<gene>
    <name evidence="1" type="ORF">G5B47_06555</name>
</gene>
<organism evidence="1 2">
    <name type="scientific">Paenibacillus apii</name>
    <dbReference type="NCBI Taxonomy" id="1850370"/>
    <lineage>
        <taxon>Bacteria</taxon>
        <taxon>Bacillati</taxon>
        <taxon>Bacillota</taxon>
        <taxon>Bacilli</taxon>
        <taxon>Bacillales</taxon>
        <taxon>Paenibacillaceae</taxon>
        <taxon>Paenibacillus</taxon>
    </lineage>
</organism>
<dbReference type="InterPro" id="IPR013785">
    <property type="entry name" value="Aldolase_TIM"/>
</dbReference>
<protein>
    <submittedName>
        <fullName evidence="1">Uncharacterized protein</fullName>
    </submittedName>
</protein>